<feature type="chain" id="PRO_5045597101" evidence="1">
    <location>
        <begin position="20"/>
        <end position="657"/>
    </location>
</feature>
<organism evidence="2 3">
    <name type="scientific">Olleya marilimosa</name>
    <dbReference type="NCBI Taxonomy" id="272164"/>
    <lineage>
        <taxon>Bacteria</taxon>
        <taxon>Pseudomonadati</taxon>
        <taxon>Bacteroidota</taxon>
        <taxon>Flavobacteriia</taxon>
        <taxon>Flavobacteriales</taxon>
        <taxon>Flavobacteriaceae</taxon>
    </lineage>
</organism>
<sequence length="657" mass="75707">MKKIIFSFLLFTITVFAYAQRPIKKSINKAISQAEKNSVTSQDSLKKGGVSNKSAQKKEAVITDYLIINHLRDTTYLDTTLTINKEYKYNYLRRDEFGLMPFANIGQTYNSLTYNFNDTHLIPGFGAKAKHFNYLDAEDINYYHVPTPLTELYFKTALTQGQQLDAFFTINTSKQFNLSIGYKGVRSLGIYQNTLTSSGNLRMTASYKTKNRRYILNTHFTSQDLLNNENGGLKDDNLAFFESGDPDFDDRGVLEVNFENAENLLLGKRFYLNHSYDFITPKDSISSNSLQLAHVMTLEDKIYTFDQSAANTDYFGESFRTSSLKDRTELEQFTNQLQLNFKNTTIGSVQFNATHNNYNYGYDKIVVLNTGTIPNRLIGDVVSVGAKYNKHYKGFNLNGNASLNVSGDFDGNYISGTASYQLTNDIKILANINHSSVAPNFNTLLFQSDYKNYNWSNQFNNIKSQQVLFNIDSKKYANLTLDFNTINDYVYFAKNDEGNVKPFQNSNAITYLKLKLQKEIRYKNFALDNTVLYQNVQDDSNTLNVPQIVTRNTLYYSNQVFKKAMYLQTGIIFNYFTAYNMNSYDPLLAEFYTQNQEEFGGFPRLDFFVNAKIRQTRIFLKAEHFNAAFTGREYYSTANQPYRDFTIRFGLVWNFFL</sequence>
<dbReference type="Pfam" id="PF14121">
    <property type="entry name" value="Porin_10"/>
    <property type="match status" value="1"/>
</dbReference>
<dbReference type="Proteomes" id="UP000627521">
    <property type="component" value="Unassembled WGS sequence"/>
</dbReference>
<protein>
    <submittedName>
        <fullName evidence="2">Porin</fullName>
    </submittedName>
</protein>
<accession>A0ABR8LQS3</accession>
<evidence type="ECO:0000313" key="3">
    <source>
        <dbReference type="Proteomes" id="UP000627521"/>
    </source>
</evidence>
<proteinExistence type="predicted"/>
<reference evidence="2 3" key="1">
    <citation type="submission" date="2020-09" db="EMBL/GenBank/DDBJ databases">
        <title>Bacillus nautilus sp. nov., Chryseoglobus crepusculi sp. nov, and Psychrobacter noctis sp. nov., isolated from deep-sea sponges from the equatorial Atlantic.</title>
        <authorList>
            <person name="Stennett H.L."/>
            <person name="Williams S.E."/>
        </authorList>
    </citation>
    <scope>NUCLEOTIDE SEQUENCE [LARGE SCALE GENOMIC DNA]</scope>
    <source>
        <strain evidence="2 3">28M-24</strain>
    </source>
</reference>
<name>A0ABR8LQS3_9FLAO</name>
<comment type="caution">
    <text evidence="2">The sequence shown here is derived from an EMBL/GenBank/DDBJ whole genome shotgun (WGS) entry which is preliminary data.</text>
</comment>
<keyword evidence="1" id="KW-0732">Signal</keyword>
<feature type="signal peptide" evidence="1">
    <location>
        <begin position="1"/>
        <end position="19"/>
    </location>
</feature>
<keyword evidence="3" id="KW-1185">Reference proteome</keyword>
<dbReference type="InterPro" id="IPR025631">
    <property type="entry name" value="Porin_10"/>
</dbReference>
<dbReference type="EMBL" id="JACXXH010000002">
    <property type="protein sequence ID" value="MBD3862573.1"/>
    <property type="molecule type" value="Genomic_DNA"/>
</dbReference>
<evidence type="ECO:0000313" key="2">
    <source>
        <dbReference type="EMBL" id="MBD3862573.1"/>
    </source>
</evidence>
<gene>
    <name evidence="2" type="ORF">IEG06_03855</name>
</gene>
<evidence type="ECO:0000256" key="1">
    <source>
        <dbReference type="SAM" id="SignalP"/>
    </source>
</evidence>
<dbReference type="RefSeq" id="WP_191101006.1">
    <property type="nucleotide sequence ID" value="NZ_JACXXH010000002.1"/>
</dbReference>